<protein>
    <submittedName>
        <fullName evidence="2">Type I-C CRISPR-associated protein Cas7/Csd2</fullName>
    </submittedName>
</protein>
<keyword evidence="3" id="KW-1185">Reference proteome</keyword>
<dbReference type="EMBL" id="JAEACQ010000291">
    <property type="protein sequence ID" value="MBL7631981.1"/>
    <property type="molecule type" value="Genomic_DNA"/>
</dbReference>
<feature type="region of interest" description="Disordered" evidence="1">
    <location>
        <begin position="23"/>
        <end position="44"/>
    </location>
</feature>
<dbReference type="InterPro" id="IPR006482">
    <property type="entry name" value="Cas7_Csh2/Csh2"/>
</dbReference>
<gene>
    <name evidence="2" type="primary">cas7c</name>
    <name evidence="2" type="ORF">I7412_33455</name>
</gene>
<evidence type="ECO:0000313" key="3">
    <source>
        <dbReference type="Proteomes" id="UP000604475"/>
    </source>
</evidence>
<sequence length="296" mass="32442">MSSYSLDPAVKHDLVFLFDVADGNPNGDPDAGNRPRTDDETGHGLVSDVALKRKVRDTIGLAAESAGLDLARYQIFVEAGHALNTRLEASYTDNGFTPGEKLTGEQATQARDWLTARYVDIRLFGAVMSTGRTSALGQIRGPIQVTIARSIDPVNPVDHAITRVTQTRQADIDQGERTEMGSKWTVPYGLYRAEIHYSAPLGKRTKVSTEDLDLLLRTLINMFDHDRSATRGEMATRGLYVFSHSDAFGAAPAHTLASRIRLQRISDGAPRSFDDYKVDIDDANLPTGVRLTRVLG</sequence>
<dbReference type="GO" id="GO:0043571">
    <property type="term" value="P:maintenance of CRISPR repeat elements"/>
    <property type="evidence" value="ECO:0007669"/>
    <property type="project" value="InterPro"/>
</dbReference>
<accession>A0A937UV88</accession>
<evidence type="ECO:0000256" key="1">
    <source>
        <dbReference type="SAM" id="MobiDB-lite"/>
    </source>
</evidence>
<dbReference type="Pfam" id="PF05107">
    <property type="entry name" value="Cas_Cas7"/>
    <property type="match status" value="1"/>
</dbReference>
<reference evidence="2" key="1">
    <citation type="submission" date="2020-12" db="EMBL/GenBank/DDBJ databases">
        <title>Genomic characterization of non-nitrogen-fixing Frankia strains.</title>
        <authorList>
            <person name="Carlos-Shanley C."/>
            <person name="Guerra T."/>
            <person name="Hahn D."/>
        </authorList>
    </citation>
    <scope>NUCLEOTIDE SEQUENCE</scope>
    <source>
        <strain evidence="2">CN6</strain>
    </source>
</reference>
<dbReference type="RefSeq" id="WP_203003955.1">
    <property type="nucleotide sequence ID" value="NZ_JADWYU010000179.1"/>
</dbReference>
<dbReference type="AlphaFoldDB" id="A0A937UV88"/>
<dbReference type="InterPro" id="IPR013418">
    <property type="entry name" value="CRISPR-assoc_prot_Cas7/Csd2"/>
</dbReference>
<evidence type="ECO:0000313" key="2">
    <source>
        <dbReference type="EMBL" id="MBL7631981.1"/>
    </source>
</evidence>
<feature type="compositionally biased region" description="Basic and acidic residues" evidence="1">
    <location>
        <begin position="31"/>
        <end position="42"/>
    </location>
</feature>
<comment type="caution">
    <text evidence="2">The sequence shown here is derived from an EMBL/GenBank/DDBJ whole genome shotgun (WGS) entry which is preliminary data.</text>
</comment>
<dbReference type="NCBIfam" id="TIGR01595">
    <property type="entry name" value="cas_CT1132"/>
    <property type="match status" value="1"/>
</dbReference>
<organism evidence="2 3">
    <name type="scientific">Frankia nepalensis</name>
    <dbReference type="NCBI Taxonomy" id="1836974"/>
    <lineage>
        <taxon>Bacteria</taxon>
        <taxon>Bacillati</taxon>
        <taxon>Actinomycetota</taxon>
        <taxon>Actinomycetes</taxon>
        <taxon>Frankiales</taxon>
        <taxon>Frankiaceae</taxon>
        <taxon>Frankia</taxon>
    </lineage>
</organism>
<proteinExistence type="predicted"/>
<dbReference type="NCBIfam" id="TIGR02589">
    <property type="entry name" value="cas_Csd2"/>
    <property type="match status" value="1"/>
</dbReference>
<dbReference type="Proteomes" id="UP000604475">
    <property type="component" value="Unassembled WGS sequence"/>
</dbReference>
<name>A0A937UV88_9ACTN</name>